<gene>
    <name evidence="1" type="ORF">LCGC14_0942800</name>
</gene>
<reference evidence="1" key="1">
    <citation type="journal article" date="2015" name="Nature">
        <title>Complex archaea that bridge the gap between prokaryotes and eukaryotes.</title>
        <authorList>
            <person name="Spang A."/>
            <person name="Saw J.H."/>
            <person name="Jorgensen S.L."/>
            <person name="Zaremba-Niedzwiedzka K."/>
            <person name="Martijn J."/>
            <person name="Lind A.E."/>
            <person name="van Eijk R."/>
            <person name="Schleper C."/>
            <person name="Guy L."/>
            <person name="Ettema T.J."/>
        </authorList>
    </citation>
    <scope>NUCLEOTIDE SEQUENCE</scope>
</reference>
<feature type="non-terminal residue" evidence="1">
    <location>
        <position position="1"/>
    </location>
</feature>
<name>A0A0F9R368_9ZZZZ</name>
<protein>
    <submittedName>
        <fullName evidence="1">Uncharacterized protein</fullName>
    </submittedName>
</protein>
<accession>A0A0F9R368</accession>
<evidence type="ECO:0000313" key="1">
    <source>
        <dbReference type="EMBL" id="KKN19721.1"/>
    </source>
</evidence>
<dbReference type="AlphaFoldDB" id="A0A0F9R368"/>
<comment type="caution">
    <text evidence="1">The sequence shown here is derived from an EMBL/GenBank/DDBJ whole genome shotgun (WGS) entry which is preliminary data.</text>
</comment>
<organism evidence="1">
    <name type="scientific">marine sediment metagenome</name>
    <dbReference type="NCBI Taxonomy" id="412755"/>
    <lineage>
        <taxon>unclassified sequences</taxon>
        <taxon>metagenomes</taxon>
        <taxon>ecological metagenomes</taxon>
    </lineage>
</organism>
<dbReference type="EMBL" id="LAZR01003307">
    <property type="protein sequence ID" value="KKN19721.1"/>
    <property type="molecule type" value="Genomic_DNA"/>
</dbReference>
<sequence>CCRTGFPLRYKPAANAGVSTQGATTMKHTQEEINEIWENAKAKKYAEASAQHQPVICSDDDAEQCISIPNSEGTDREIYSRKNKDEEWSVIPYVGDRDF</sequence>
<proteinExistence type="predicted"/>